<evidence type="ECO:0000256" key="1">
    <source>
        <dbReference type="ARBA" id="ARBA00022676"/>
    </source>
</evidence>
<dbReference type="AlphaFoldDB" id="A0A5S5DUN0"/>
<dbReference type="PANTHER" id="PTHR30160:SF22">
    <property type="entry name" value="LIPOPOLYSACCHARIDE CORE BIOSYNTHESIS PROTEIN"/>
    <property type="match status" value="1"/>
</dbReference>
<dbReference type="InterPro" id="IPR002201">
    <property type="entry name" value="Glyco_trans_9"/>
</dbReference>
<dbReference type="GO" id="GO:0008713">
    <property type="term" value="F:ADP-heptose-lipopolysaccharide heptosyltransferase activity"/>
    <property type="evidence" value="ECO:0007669"/>
    <property type="project" value="TreeGrafter"/>
</dbReference>
<dbReference type="GO" id="GO:0005829">
    <property type="term" value="C:cytosol"/>
    <property type="evidence" value="ECO:0007669"/>
    <property type="project" value="TreeGrafter"/>
</dbReference>
<dbReference type="Gene3D" id="3.40.50.2000">
    <property type="entry name" value="Glycogen Phosphorylase B"/>
    <property type="match status" value="2"/>
</dbReference>
<keyword evidence="4" id="KW-1185">Reference proteome</keyword>
<organism evidence="3 4">
    <name type="scientific">Tenacibaculum adriaticum</name>
    <dbReference type="NCBI Taxonomy" id="413713"/>
    <lineage>
        <taxon>Bacteria</taxon>
        <taxon>Pseudomonadati</taxon>
        <taxon>Bacteroidota</taxon>
        <taxon>Flavobacteriia</taxon>
        <taxon>Flavobacteriales</taxon>
        <taxon>Flavobacteriaceae</taxon>
        <taxon>Tenacibaculum</taxon>
    </lineage>
</organism>
<comment type="caution">
    <text evidence="3">The sequence shown here is derived from an EMBL/GenBank/DDBJ whole genome shotgun (WGS) entry which is preliminary data.</text>
</comment>
<dbReference type="Proteomes" id="UP000323136">
    <property type="component" value="Unassembled WGS sequence"/>
</dbReference>
<evidence type="ECO:0000313" key="3">
    <source>
        <dbReference type="EMBL" id="TYP99617.1"/>
    </source>
</evidence>
<dbReference type="GO" id="GO:0009244">
    <property type="term" value="P:lipopolysaccharide core region biosynthetic process"/>
    <property type="evidence" value="ECO:0007669"/>
    <property type="project" value="TreeGrafter"/>
</dbReference>
<dbReference type="PANTHER" id="PTHR30160">
    <property type="entry name" value="TETRAACYLDISACCHARIDE 4'-KINASE-RELATED"/>
    <property type="match status" value="1"/>
</dbReference>
<keyword evidence="1" id="KW-0328">Glycosyltransferase</keyword>
<dbReference type="EMBL" id="VNIA01000001">
    <property type="protein sequence ID" value="TYP99617.1"/>
    <property type="molecule type" value="Genomic_DNA"/>
</dbReference>
<reference evidence="3 4" key="1">
    <citation type="submission" date="2019-07" db="EMBL/GenBank/DDBJ databases">
        <title>Genomic Encyclopedia of Type Strains, Phase IV (KMG-IV): sequencing the most valuable type-strain genomes for metagenomic binning, comparative biology and taxonomic classification.</title>
        <authorList>
            <person name="Goeker M."/>
        </authorList>
    </citation>
    <scope>NUCLEOTIDE SEQUENCE [LARGE SCALE GENOMIC DNA]</scope>
    <source>
        <strain evidence="3 4">DSM 18961</strain>
    </source>
</reference>
<proteinExistence type="predicted"/>
<name>A0A5S5DUN0_9FLAO</name>
<dbReference type="OrthoDB" id="9768048at2"/>
<dbReference type="Pfam" id="PF01075">
    <property type="entry name" value="Glyco_transf_9"/>
    <property type="match status" value="1"/>
</dbReference>
<dbReference type="SUPFAM" id="SSF53756">
    <property type="entry name" value="UDP-Glycosyltransferase/glycogen phosphorylase"/>
    <property type="match status" value="1"/>
</dbReference>
<gene>
    <name evidence="3" type="ORF">C7447_101217</name>
</gene>
<dbReference type="InterPro" id="IPR051199">
    <property type="entry name" value="LPS_LOS_Heptosyltrfase"/>
</dbReference>
<accession>A0A5S5DUN0</accession>
<dbReference type="RefSeq" id="WP_148868328.1">
    <property type="nucleotide sequence ID" value="NZ_VNIA01000001.1"/>
</dbReference>
<dbReference type="CDD" id="cd03789">
    <property type="entry name" value="GT9_LPS_heptosyltransferase"/>
    <property type="match status" value="1"/>
</dbReference>
<evidence type="ECO:0000256" key="2">
    <source>
        <dbReference type="ARBA" id="ARBA00022679"/>
    </source>
</evidence>
<protein>
    <submittedName>
        <fullName evidence="3">ADP-heptose:LPS heptosyltransferase</fullName>
    </submittedName>
</protein>
<sequence length="340" mass="38120">MKHILVIRLSAMGDVAMTVPVIRALTQQNDSIKITFLTRSFFSPFFNEFSNVSIFSPDLKGRHKGLLGLFKLFKDLSKLKIDVVADLHNVLRSNIVVGLFKLTGTPCVQLNKGRKEKKELTKPVIGKSLLPLNPMHNRYVDVFKKLGFILDLTKKIFPEKSEIPSSIFNQLKGKKLIGLAPFATYKSKSLPIKNIKELIHQINLKTDATVLLFGGGEKEKLILEGIADDSENVISLVKKISFEDELKLISNLDVMIAMDSGNGHIAAMYGIPVITIWGMTHPSLGFSPFNQPFKNQILPDLKKYPLIPTSVYGNKYPQEYLTCFDTISINGIVKLLNEYL</sequence>
<evidence type="ECO:0000313" key="4">
    <source>
        <dbReference type="Proteomes" id="UP000323136"/>
    </source>
</evidence>
<keyword evidence="2 3" id="KW-0808">Transferase</keyword>